<gene>
    <name evidence="4" type="ORF">PLEOSDRAFT_1102638</name>
</gene>
<dbReference type="InterPro" id="IPR058504">
    <property type="entry name" value="DUF8191"/>
</dbReference>
<evidence type="ECO:0000259" key="3">
    <source>
        <dbReference type="Pfam" id="PF26609"/>
    </source>
</evidence>
<feature type="compositionally biased region" description="Acidic residues" evidence="2">
    <location>
        <begin position="405"/>
        <end position="427"/>
    </location>
</feature>
<name>A0A067NY93_PLEO1</name>
<reference evidence="5" key="1">
    <citation type="journal article" date="2014" name="Proc. Natl. Acad. Sci. U.S.A.">
        <title>Extensive sampling of basidiomycete genomes demonstrates inadequacy of the white-rot/brown-rot paradigm for wood decay fungi.</title>
        <authorList>
            <person name="Riley R."/>
            <person name="Salamov A.A."/>
            <person name="Brown D.W."/>
            <person name="Nagy L.G."/>
            <person name="Floudas D."/>
            <person name="Held B.W."/>
            <person name="Levasseur A."/>
            <person name="Lombard V."/>
            <person name="Morin E."/>
            <person name="Otillar R."/>
            <person name="Lindquist E.A."/>
            <person name="Sun H."/>
            <person name="LaButti K.M."/>
            <person name="Schmutz J."/>
            <person name="Jabbour D."/>
            <person name="Luo H."/>
            <person name="Baker S.E."/>
            <person name="Pisabarro A.G."/>
            <person name="Walton J.D."/>
            <person name="Blanchette R.A."/>
            <person name="Henrissat B."/>
            <person name="Martin F."/>
            <person name="Cullen D."/>
            <person name="Hibbett D.S."/>
            <person name="Grigoriev I.V."/>
        </authorList>
    </citation>
    <scope>NUCLEOTIDE SEQUENCE [LARGE SCALE GENOMIC DNA]</scope>
    <source>
        <strain evidence="5">PC15</strain>
    </source>
</reference>
<protein>
    <recommendedName>
        <fullName evidence="3">DUF8191 domain-containing protein</fullName>
    </recommendedName>
</protein>
<dbReference type="Pfam" id="PF26609">
    <property type="entry name" value="DUF8191"/>
    <property type="match status" value="1"/>
</dbReference>
<dbReference type="EMBL" id="KL198007">
    <property type="protein sequence ID" value="KDQ28596.1"/>
    <property type="molecule type" value="Genomic_DNA"/>
</dbReference>
<evidence type="ECO:0000256" key="1">
    <source>
        <dbReference type="SAM" id="Coils"/>
    </source>
</evidence>
<dbReference type="HOGENOM" id="CLU_622746_0_0_1"/>
<accession>A0A067NY93</accession>
<evidence type="ECO:0000256" key="2">
    <source>
        <dbReference type="SAM" id="MobiDB-lite"/>
    </source>
</evidence>
<dbReference type="VEuPathDB" id="FungiDB:PLEOSDRAFT_1102638"/>
<feature type="region of interest" description="Disordered" evidence="2">
    <location>
        <begin position="255"/>
        <end position="298"/>
    </location>
</feature>
<evidence type="ECO:0000313" key="4">
    <source>
        <dbReference type="EMBL" id="KDQ28596.1"/>
    </source>
</evidence>
<feature type="region of interest" description="Disordered" evidence="2">
    <location>
        <begin position="347"/>
        <end position="440"/>
    </location>
</feature>
<dbReference type="Proteomes" id="UP000027073">
    <property type="component" value="Unassembled WGS sequence"/>
</dbReference>
<dbReference type="InParanoid" id="A0A067NY93"/>
<evidence type="ECO:0000313" key="5">
    <source>
        <dbReference type="Proteomes" id="UP000027073"/>
    </source>
</evidence>
<keyword evidence="1" id="KW-0175">Coiled coil</keyword>
<proteinExistence type="predicted"/>
<dbReference type="OrthoDB" id="3063271at2759"/>
<feature type="domain" description="DUF8191" evidence="3">
    <location>
        <begin position="139"/>
        <end position="227"/>
    </location>
</feature>
<feature type="compositionally biased region" description="Acidic residues" evidence="2">
    <location>
        <begin position="255"/>
        <end position="291"/>
    </location>
</feature>
<sequence>MSLSARCNDSQQQLREVQDKCATLSTRLEALEKELASYKKQGETCADGGQEVSEPFWDDGDSVYRCDDCLFEVADGACQSCGRVYTHMESSIEDSISTNNEALNPDRTLHPRGTTPLLDVRPHLIPPMYASREDEYEELLARGATRLMCETFELQFKPGVGIVAWADQNIFDEFTGEGMKKGDRWKIRLGRCIQLDEEDLDGSQFVEDFLEDAVLFPLHFPLSNRVAERWETVEVTPGVWETRLMLDVDDQCVQDDAEGDVGADGDADGGGEDGDNEYEDDDDSDMDDDLYDPQTFPGLVDTNEAHIRHLLQEDLALGPLYDVDPQALGITVNPDNVVVQAGYESDGLASAQDDHESETMSVDVDESDADPGWEISANVSDAAWPGSDFEEADWARKSKTLSPSDEVDGQDPVDEDMDFYSESDSDSAEMLSGDEAVVRR</sequence>
<dbReference type="AlphaFoldDB" id="A0A067NY93"/>
<feature type="coiled-coil region" evidence="1">
    <location>
        <begin position="7"/>
        <end position="41"/>
    </location>
</feature>
<organism evidence="4 5">
    <name type="scientific">Pleurotus ostreatus (strain PC15)</name>
    <name type="common">Oyster mushroom</name>
    <dbReference type="NCBI Taxonomy" id="1137138"/>
    <lineage>
        <taxon>Eukaryota</taxon>
        <taxon>Fungi</taxon>
        <taxon>Dikarya</taxon>
        <taxon>Basidiomycota</taxon>
        <taxon>Agaricomycotina</taxon>
        <taxon>Agaricomycetes</taxon>
        <taxon>Agaricomycetidae</taxon>
        <taxon>Agaricales</taxon>
        <taxon>Pleurotineae</taxon>
        <taxon>Pleurotaceae</taxon>
        <taxon>Pleurotus</taxon>
    </lineage>
</organism>